<dbReference type="Pfam" id="PF12796">
    <property type="entry name" value="Ank_2"/>
    <property type="match status" value="1"/>
</dbReference>
<sequence>MVQTSTDRRQRALPFYKPQKNGQVEIARLLLEAGAKFDVCSRDDKRNPLTEASNNGHRYIVDLLLRNHANVDRQTRIGSALLAAAREGHTSVVRLLLEHGADYEATHNLPSLHTIRLWLDYYAPRNGDDPLTGASTFGHTEVVRLFLE</sequence>
<keyword evidence="2 3" id="KW-0040">ANK repeat</keyword>
<evidence type="ECO:0000256" key="3">
    <source>
        <dbReference type="PROSITE-ProRule" id="PRU00023"/>
    </source>
</evidence>
<evidence type="ECO:0000313" key="5">
    <source>
        <dbReference type="Proteomes" id="UP001243989"/>
    </source>
</evidence>
<keyword evidence="1" id="KW-0677">Repeat</keyword>
<dbReference type="PANTHER" id="PTHR24198:SF165">
    <property type="entry name" value="ANKYRIN REPEAT-CONTAINING PROTEIN-RELATED"/>
    <property type="match status" value="1"/>
</dbReference>
<organism evidence="4 5">
    <name type="scientific">Colletotrichum phormii</name>
    <dbReference type="NCBI Taxonomy" id="359342"/>
    <lineage>
        <taxon>Eukaryota</taxon>
        <taxon>Fungi</taxon>
        <taxon>Dikarya</taxon>
        <taxon>Ascomycota</taxon>
        <taxon>Pezizomycotina</taxon>
        <taxon>Sordariomycetes</taxon>
        <taxon>Hypocreomycetidae</taxon>
        <taxon>Glomerellales</taxon>
        <taxon>Glomerellaceae</taxon>
        <taxon>Colletotrichum</taxon>
        <taxon>Colletotrichum acutatum species complex</taxon>
    </lineage>
</organism>
<evidence type="ECO:0000313" key="4">
    <source>
        <dbReference type="EMBL" id="KAK1624830.1"/>
    </source>
</evidence>
<evidence type="ECO:0000256" key="1">
    <source>
        <dbReference type="ARBA" id="ARBA00022737"/>
    </source>
</evidence>
<dbReference type="GeneID" id="85480362"/>
<dbReference type="GO" id="GO:0005737">
    <property type="term" value="C:cytoplasm"/>
    <property type="evidence" value="ECO:0007669"/>
    <property type="project" value="TreeGrafter"/>
</dbReference>
<dbReference type="InterPro" id="IPR002110">
    <property type="entry name" value="Ankyrin_rpt"/>
</dbReference>
<proteinExistence type="predicted"/>
<feature type="repeat" description="ANK" evidence="3">
    <location>
        <begin position="79"/>
        <end position="108"/>
    </location>
</feature>
<feature type="repeat" description="ANK" evidence="3">
    <location>
        <begin position="126"/>
        <end position="148"/>
    </location>
</feature>
<dbReference type="Gene3D" id="1.25.40.20">
    <property type="entry name" value="Ankyrin repeat-containing domain"/>
    <property type="match status" value="1"/>
</dbReference>
<dbReference type="EMBL" id="JAHMHQ010000022">
    <property type="protein sequence ID" value="KAK1624830.1"/>
    <property type="molecule type" value="Genomic_DNA"/>
</dbReference>
<dbReference type="SMART" id="SM00248">
    <property type="entry name" value="ANK"/>
    <property type="match status" value="3"/>
</dbReference>
<accession>A0AAI9ZHU0</accession>
<dbReference type="PANTHER" id="PTHR24198">
    <property type="entry name" value="ANKYRIN REPEAT AND PROTEIN KINASE DOMAIN-CONTAINING PROTEIN"/>
    <property type="match status" value="1"/>
</dbReference>
<dbReference type="AlphaFoldDB" id="A0AAI9ZHU0"/>
<dbReference type="SUPFAM" id="SSF48403">
    <property type="entry name" value="Ankyrin repeat"/>
    <property type="match status" value="1"/>
</dbReference>
<dbReference type="RefSeq" id="XP_060440825.1">
    <property type="nucleotide sequence ID" value="XM_060595500.1"/>
</dbReference>
<feature type="repeat" description="ANK" evidence="3">
    <location>
        <begin position="44"/>
        <end position="76"/>
    </location>
</feature>
<gene>
    <name evidence="4" type="ORF">BDP81DRAFT_500001</name>
</gene>
<name>A0AAI9ZHU0_9PEZI</name>
<dbReference type="InterPro" id="IPR036770">
    <property type="entry name" value="Ankyrin_rpt-contain_sf"/>
</dbReference>
<keyword evidence="5" id="KW-1185">Reference proteome</keyword>
<dbReference type="PROSITE" id="PS50088">
    <property type="entry name" value="ANK_REPEAT"/>
    <property type="match status" value="3"/>
</dbReference>
<dbReference type="PROSITE" id="PS50297">
    <property type="entry name" value="ANK_REP_REGION"/>
    <property type="match status" value="2"/>
</dbReference>
<comment type="caution">
    <text evidence="4">The sequence shown here is derived from an EMBL/GenBank/DDBJ whole genome shotgun (WGS) entry which is preliminary data.</text>
</comment>
<evidence type="ECO:0000256" key="2">
    <source>
        <dbReference type="ARBA" id="ARBA00023043"/>
    </source>
</evidence>
<dbReference type="Proteomes" id="UP001243989">
    <property type="component" value="Unassembled WGS sequence"/>
</dbReference>
<protein>
    <submittedName>
        <fullName evidence="4">Ankyrin repeat-containing domain protein</fullName>
    </submittedName>
</protein>
<reference evidence="4" key="1">
    <citation type="submission" date="2021-06" db="EMBL/GenBank/DDBJ databases">
        <title>Comparative genomics, transcriptomics and evolutionary studies reveal genomic signatures of adaptation to plant cell wall in hemibiotrophic fungi.</title>
        <authorList>
            <consortium name="DOE Joint Genome Institute"/>
            <person name="Baroncelli R."/>
            <person name="Diaz J.F."/>
            <person name="Benocci T."/>
            <person name="Peng M."/>
            <person name="Battaglia E."/>
            <person name="Haridas S."/>
            <person name="Andreopoulos W."/>
            <person name="Labutti K."/>
            <person name="Pangilinan J."/>
            <person name="Floch G.L."/>
            <person name="Makela M.R."/>
            <person name="Henrissat B."/>
            <person name="Grigoriev I.V."/>
            <person name="Crouch J.A."/>
            <person name="De Vries R.P."/>
            <person name="Sukno S.A."/>
            <person name="Thon M.R."/>
        </authorList>
    </citation>
    <scope>NUCLEOTIDE SEQUENCE</scope>
    <source>
        <strain evidence="4">CBS 102054</strain>
    </source>
</reference>